<evidence type="ECO:0000313" key="10">
    <source>
        <dbReference type="EMBL" id="GLI63592.1"/>
    </source>
</evidence>
<feature type="binding site" evidence="6">
    <location>
        <position position="722"/>
    </location>
    <ligand>
        <name>ATP</name>
        <dbReference type="ChEBI" id="CHEBI:30616"/>
    </ligand>
</feature>
<gene>
    <name evidence="10" type="ORF">VaNZ11_006541</name>
</gene>
<dbReference type="EMBL" id="BSDZ01000015">
    <property type="protein sequence ID" value="GLI63592.1"/>
    <property type="molecule type" value="Genomic_DNA"/>
</dbReference>
<proteinExistence type="predicted"/>
<comment type="caution">
    <text evidence="10">The sequence shown here is derived from an EMBL/GenBank/DDBJ whole genome shotgun (WGS) entry which is preliminary data.</text>
</comment>
<evidence type="ECO:0000256" key="5">
    <source>
        <dbReference type="ARBA" id="ARBA00022840"/>
    </source>
</evidence>
<dbReference type="InterPro" id="IPR000719">
    <property type="entry name" value="Prot_kinase_dom"/>
</dbReference>
<evidence type="ECO:0000256" key="2">
    <source>
        <dbReference type="ARBA" id="ARBA00022679"/>
    </source>
</evidence>
<protein>
    <recommendedName>
        <fullName evidence="9">Protein kinase domain-containing protein</fullName>
    </recommendedName>
</protein>
<dbReference type="InterPro" id="IPR011009">
    <property type="entry name" value="Kinase-like_dom_sf"/>
</dbReference>
<dbReference type="PANTHER" id="PTHR44329">
    <property type="entry name" value="SERINE/THREONINE-PROTEIN KINASE TNNI3K-RELATED"/>
    <property type="match status" value="1"/>
</dbReference>
<evidence type="ECO:0000256" key="7">
    <source>
        <dbReference type="SAM" id="MobiDB-lite"/>
    </source>
</evidence>
<accession>A0ABQ5S2Q1</accession>
<keyword evidence="2" id="KW-0808">Transferase</keyword>
<keyword evidence="8" id="KW-1133">Transmembrane helix</keyword>
<sequence>MIHRLIRVAIAPELAWLLLFLYLGSYNTSGTALAHLQSRIRRLETEIPIQTGTFACKEGRDLAKAVLNETFNVAVVTTSISISKADWSVDTSLPITLSRPFTILGLYEDRHRWPVVDLLNASSLIHMVPGGSLNISRVVIKNWRNNAPYFRAPGMDIFWSSTVNGSGRSGTVGGSSNDSSTGLTGSFAPSRRTDSPPAVAVAASIPGAPSVIIWRAILIHRICIPYPIFKQYMSSLSRPPELQPGNQSTSNLTQPADCINRGSSSGKSSSSSSGGDTDAAVGEVDFCFDARYLNHDVGLYAVDLGLSDITMPADYIAWIYETQSLCEVVMPESCIREHGTPMGCYTFMTKRQPARAESITAGVESHRHHTFLVPLIVGLIGGFVLLAVGVVLLLAWTRTRWMRRWTEWRLRSESSGIAEEQQGWKPEDHQGDEEERDAAGGSHLSSTSVAATATLTMATRTATSTPTGTENMLSISYQQQKLAPVQRDSEEQAGLMVPAAIPAVAVAVAPFPCRATPDDTVGRTAEAVTATAAAMGCEARPHGVCPDRHLRPDSASAAGGTGPVSITLEVSREEMSSGDDRRGHVGHVAHVGLPVPEAAAGTRLPSRYQALKLEAAGALGLANESTPPLAALSIFLPFQATESISLPPCPPPPPSASPSALVCLAPEVALDPVTYVTPLRPGLRLEGSRMVPEVTLLPVTLGKGAFGRVVEGMYGGERVAVKLLNTGLLAGVTAGDLADEAVVQPMPASVHGGVVGPAAADMGVCSRDDGIAAAVAVTDTAVGEAAEAGLVASAADIAATAVAAAGGVAAAATPAAGCSAEGAAAAAPAGLMAGDMDLPAPQRGRGNIAWRGLVQEVEVLGRCQHPNIVKLLAASLMPPRVCLVMELMDTSLERLMYSTGSKPLALQTVLHIGIQIARALSYLHPTILHRDLKPANVLISDPTSTKPIAKLADFGLSRLHETVLVTRHPEVGTVPYMAPELFDLYNMTITDRTDIYALGVLLWEMLACKRPWAGYTAVQVAFILAVLRERLPLHDLPYERCPPKLRSLILSCWESDPARRPAAAEVVKALALVQEVGASAAIRASERANQLYRMELNGRQRELESPPRLIASQYLLIWSNTPSAYRCLLIFDMLIGLRNGGGPDSCGPSWVRRGKGAWRTRLIPPRGIVSGSSVVHLVSSSKRKLVPHFCEG</sequence>
<keyword evidence="11" id="KW-1185">Reference proteome</keyword>
<feature type="compositionally biased region" description="Polar residues" evidence="7">
    <location>
        <begin position="244"/>
        <end position="254"/>
    </location>
</feature>
<name>A0ABQ5S2Q1_9CHLO</name>
<dbReference type="SUPFAM" id="SSF56112">
    <property type="entry name" value="Protein kinase-like (PK-like)"/>
    <property type="match status" value="1"/>
</dbReference>
<dbReference type="InterPro" id="IPR001245">
    <property type="entry name" value="Ser-Thr/Tyr_kinase_cat_dom"/>
</dbReference>
<evidence type="ECO:0000256" key="4">
    <source>
        <dbReference type="ARBA" id="ARBA00022777"/>
    </source>
</evidence>
<feature type="region of interest" description="Disordered" evidence="7">
    <location>
        <begin position="169"/>
        <end position="193"/>
    </location>
</feature>
<feature type="transmembrane region" description="Helical" evidence="8">
    <location>
        <begin position="371"/>
        <end position="396"/>
    </location>
</feature>
<evidence type="ECO:0000259" key="9">
    <source>
        <dbReference type="PROSITE" id="PS50011"/>
    </source>
</evidence>
<dbReference type="InterPro" id="IPR051681">
    <property type="entry name" value="Ser/Thr_Kinases-Pseudokinases"/>
</dbReference>
<organism evidence="10 11">
    <name type="scientific">Volvox africanus</name>
    <dbReference type="NCBI Taxonomy" id="51714"/>
    <lineage>
        <taxon>Eukaryota</taxon>
        <taxon>Viridiplantae</taxon>
        <taxon>Chlorophyta</taxon>
        <taxon>core chlorophytes</taxon>
        <taxon>Chlorophyceae</taxon>
        <taxon>CS clade</taxon>
        <taxon>Chlamydomonadales</taxon>
        <taxon>Volvocaceae</taxon>
        <taxon>Volvox</taxon>
    </lineage>
</organism>
<dbReference type="PROSITE" id="PS00107">
    <property type="entry name" value="PROTEIN_KINASE_ATP"/>
    <property type="match status" value="1"/>
</dbReference>
<dbReference type="PROSITE" id="PS50011">
    <property type="entry name" value="PROTEIN_KINASE_DOM"/>
    <property type="match status" value="1"/>
</dbReference>
<keyword evidence="5 6" id="KW-0067">ATP-binding</keyword>
<keyword evidence="8" id="KW-0812">Transmembrane</keyword>
<keyword evidence="8" id="KW-0472">Membrane</keyword>
<dbReference type="PANTHER" id="PTHR44329:SF214">
    <property type="entry name" value="PROTEIN KINASE DOMAIN-CONTAINING PROTEIN"/>
    <property type="match status" value="1"/>
</dbReference>
<dbReference type="PROSITE" id="PS00108">
    <property type="entry name" value="PROTEIN_KINASE_ST"/>
    <property type="match status" value="1"/>
</dbReference>
<dbReference type="InterPro" id="IPR008271">
    <property type="entry name" value="Ser/Thr_kinase_AS"/>
</dbReference>
<reference evidence="10 11" key="1">
    <citation type="journal article" date="2023" name="IScience">
        <title>Expanded male sex-determining region conserved during the evolution of homothallism in the green alga Volvox.</title>
        <authorList>
            <person name="Yamamoto K."/>
            <person name="Matsuzaki R."/>
            <person name="Mahakham W."/>
            <person name="Heman W."/>
            <person name="Sekimoto H."/>
            <person name="Kawachi M."/>
            <person name="Minakuchi Y."/>
            <person name="Toyoda A."/>
            <person name="Nozaki H."/>
        </authorList>
    </citation>
    <scope>NUCLEOTIDE SEQUENCE [LARGE SCALE GENOMIC DNA]</scope>
    <source>
        <strain evidence="10 11">NIES-4468</strain>
    </source>
</reference>
<dbReference type="InterPro" id="IPR017441">
    <property type="entry name" value="Protein_kinase_ATP_BS"/>
</dbReference>
<dbReference type="Gene3D" id="1.10.510.10">
    <property type="entry name" value="Transferase(Phosphotransferase) domain 1"/>
    <property type="match status" value="1"/>
</dbReference>
<evidence type="ECO:0000256" key="1">
    <source>
        <dbReference type="ARBA" id="ARBA00022527"/>
    </source>
</evidence>
<feature type="compositionally biased region" description="Low complexity" evidence="7">
    <location>
        <begin position="262"/>
        <end position="275"/>
    </location>
</feature>
<dbReference type="SMART" id="SM00220">
    <property type="entry name" value="S_TKc"/>
    <property type="match status" value="1"/>
</dbReference>
<keyword evidence="1" id="KW-0723">Serine/threonine-protein kinase</keyword>
<evidence type="ECO:0000256" key="3">
    <source>
        <dbReference type="ARBA" id="ARBA00022741"/>
    </source>
</evidence>
<evidence type="ECO:0000256" key="6">
    <source>
        <dbReference type="PROSITE-ProRule" id="PRU10141"/>
    </source>
</evidence>
<evidence type="ECO:0000313" key="11">
    <source>
        <dbReference type="Proteomes" id="UP001165090"/>
    </source>
</evidence>
<feature type="domain" description="Protein kinase" evidence="9">
    <location>
        <begin position="695"/>
        <end position="1073"/>
    </location>
</feature>
<feature type="region of interest" description="Disordered" evidence="7">
    <location>
        <begin position="416"/>
        <end position="446"/>
    </location>
</feature>
<dbReference type="Pfam" id="PF07714">
    <property type="entry name" value="PK_Tyr_Ser-Thr"/>
    <property type="match status" value="1"/>
</dbReference>
<feature type="region of interest" description="Disordered" evidence="7">
    <location>
        <begin position="239"/>
        <end position="276"/>
    </location>
</feature>
<evidence type="ECO:0000256" key="8">
    <source>
        <dbReference type="SAM" id="Phobius"/>
    </source>
</evidence>
<keyword evidence="4" id="KW-0418">Kinase</keyword>
<keyword evidence="3 6" id="KW-0547">Nucleotide-binding</keyword>
<dbReference type="Proteomes" id="UP001165090">
    <property type="component" value="Unassembled WGS sequence"/>
</dbReference>